<organism evidence="1 2">
    <name type="scientific">Nonomuraea soli</name>
    <dbReference type="NCBI Taxonomy" id="1032476"/>
    <lineage>
        <taxon>Bacteria</taxon>
        <taxon>Bacillati</taxon>
        <taxon>Actinomycetota</taxon>
        <taxon>Actinomycetes</taxon>
        <taxon>Streptosporangiales</taxon>
        <taxon>Streptosporangiaceae</taxon>
        <taxon>Nonomuraea</taxon>
    </lineage>
</organism>
<gene>
    <name evidence="1" type="ORF">HNR30_002183</name>
</gene>
<dbReference type="Gene3D" id="3.40.50.1820">
    <property type="entry name" value="alpha/beta hydrolase"/>
    <property type="match status" value="1"/>
</dbReference>
<name>A0A7W0HPK3_9ACTN</name>
<sequence>MTTHTVASADAVLVYDVDVAGGRPLFMAGQHMDASGFAELAACFPERTVVRYDPRGRGRSVCGHAGSAPAAQARDVHEVVQALGGGPVDMFAAGGGAITALALVAAFPGDVATLVAHEPPLAALLPDASAAFRAFTGCMEVYERKGYGAGMAAFLTMAGWRGEFTEEYFALPPADPARFGLPVEDDGGRDDPLLSDRSTGVGDFRPDVTALRAAPTRVVVAVGEDSIETFTGRAAVATAAALGQEALRFPGGHHGFRGAGAPAFATALRAALDAGEAKRPT</sequence>
<dbReference type="InterPro" id="IPR029058">
    <property type="entry name" value="AB_hydrolase_fold"/>
</dbReference>
<keyword evidence="2" id="KW-1185">Reference proteome</keyword>
<accession>A0A7W0HPK3</accession>
<dbReference type="EMBL" id="JACDUR010000002">
    <property type="protein sequence ID" value="MBA2890842.1"/>
    <property type="molecule type" value="Genomic_DNA"/>
</dbReference>
<dbReference type="Proteomes" id="UP000530928">
    <property type="component" value="Unassembled WGS sequence"/>
</dbReference>
<evidence type="ECO:0000313" key="1">
    <source>
        <dbReference type="EMBL" id="MBA2890842.1"/>
    </source>
</evidence>
<evidence type="ECO:0000313" key="2">
    <source>
        <dbReference type="Proteomes" id="UP000530928"/>
    </source>
</evidence>
<comment type="caution">
    <text evidence="1">The sequence shown here is derived from an EMBL/GenBank/DDBJ whole genome shotgun (WGS) entry which is preliminary data.</text>
</comment>
<protein>
    <submittedName>
        <fullName evidence="1">Pimeloyl-ACP methyl ester carboxylesterase</fullName>
    </submittedName>
</protein>
<dbReference type="AlphaFoldDB" id="A0A7W0HPK3"/>
<reference evidence="1 2" key="1">
    <citation type="submission" date="2020-07" db="EMBL/GenBank/DDBJ databases">
        <title>Genomic Encyclopedia of Type Strains, Phase IV (KMG-IV): sequencing the most valuable type-strain genomes for metagenomic binning, comparative biology and taxonomic classification.</title>
        <authorList>
            <person name="Goeker M."/>
        </authorList>
    </citation>
    <scope>NUCLEOTIDE SEQUENCE [LARGE SCALE GENOMIC DNA]</scope>
    <source>
        <strain evidence="1 2">DSM 45533</strain>
    </source>
</reference>
<proteinExistence type="predicted"/>
<dbReference type="SUPFAM" id="SSF53474">
    <property type="entry name" value="alpha/beta-Hydrolases"/>
    <property type="match status" value="1"/>
</dbReference>
<dbReference type="RefSeq" id="WP_181609624.1">
    <property type="nucleotide sequence ID" value="NZ_BAABAM010000006.1"/>
</dbReference>